<dbReference type="AlphaFoldDB" id="A0AAJ0DQL6"/>
<comment type="caution">
    <text evidence="1">The sequence shown here is derived from an EMBL/GenBank/DDBJ whole genome shotgun (WGS) entry which is preliminary data.</text>
</comment>
<proteinExistence type="predicted"/>
<keyword evidence="2" id="KW-1185">Reference proteome</keyword>
<evidence type="ECO:0000313" key="2">
    <source>
        <dbReference type="Proteomes" id="UP001271007"/>
    </source>
</evidence>
<dbReference type="Proteomes" id="UP001271007">
    <property type="component" value="Unassembled WGS sequence"/>
</dbReference>
<organism evidence="1 2">
    <name type="scientific">Extremus antarcticus</name>
    <dbReference type="NCBI Taxonomy" id="702011"/>
    <lineage>
        <taxon>Eukaryota</taxon>
        <taxon>Fungi</taxon>
        <taxon>Dikarya</taxon>
        <taxon>Ascomycota</taxon>
        <taxon>Pezizomycotina</taxon>
        <taxon>Dothideomycetes</taxon>
        <taxon>Dothideomycetidae</taxon>
        <taxon>Mycosphaerellales</taxon>
        <taxon>Extremaceae</taxon>
        <taxon>Extremus</taxon>
    </lineage>
</organism>
<evidence type="ECO:0000313" key="1">
    <source>
        <dbReference type="EMBL" id="KAK3055011.1"/>
    </source>
</evidence>
<protein>
    <submittedName>
        <fullName evidence="1">Uncharacterized protein</fullName>
    </submittedName>
</protein>
<accession>A0AAJ0DQL6</accession>
<gene>
    <name evidence="1" type="ORF">LTR09_004171</name>
</gene>
<reference evidence="1" key="1">
    <citation type="submission" date="2023-04" db="EMBL/GenBank/DDBJ databases">
        <title>Black Yeasts Isolated from many extreme environments.</title>
        <authorList>
            <person name="Coleine C."/>
            <person name="Stajich J.E."/>
            <person name="Selbmann L."/>
        </authorList>
    </citation>
    <scope>NUCLEOTIDE SEQUENCE</scope>
    <source>
        <strain evidence="1">CCFEE 5312</strain>
    </source>
</reference>
<name>A0AAJ0DQL6_9PEZI</name>
<dbReference type="EMBL" id="JAWDJX010000010">
    <property type="protein sequence ID" value="KAK3055011.1"/>
    <property type="molecule type" value="Genomic_DNA"/>
</dbReference>
<sequence length="257" mass="27367">MSANATIELRAADFYRGQASIIQDIEKIVKPLLAQQQYVADSDSCIMSLRMQITANMSILLKIVPGFAAPHGSPRPIDIVTVGDAPVIRALIFTGTATPTCVGNPSTTTAGALKNLLLFTQQVLGMHLIATPTKTKTTKKSTGIPSKMRKVNSARVNNIAPVHIKPLGSVKHAHNRANSAAMAWDSDQLHNPSFESFGSTSTSPDENNNTGYTDTLINLSFGSGISGDTIPDDSPCRDYVKVTAKGMGMTPVAYPIL</sequence>